<comment type="caution">
    <text evidence="1">The sequence shown here is derived from an EMBL/GenBank/DDBJ whole genome shotgun (WGS) entry which is preliminary data.</text>
</comment>
<dbReference type="Proteomes" id="UP001175227">
    <property type="component" value="Unassembled WGS sequence"/>
</dbReference>
<dbReference type="AlphaFoldDB" id="A0AA39NL55"/>
<accession>A0AA39NL55</accession>
<keyword evidence="2" id="KW-1185">Reference proteome</keyword>
<dbReference type="EMBL" id="JAUEPR010000072">
    <property type="protein sequence ID" value="KAK0467677.1"/>
    <property type="molecule type" value="Genomic_DNA"/>
</dbReference>
<gene>
    <name evidence="1" type="ORF">IW261DRAFT_1057543</name>
</gene>
<evidence type="ECO:0000313" key="1">
    <source>
        <dbReference type="EMBL" id="KAK0467677.1"/>
    </source>
</evidence>
<sequence length="102" mass="10683">MAILQGIVTVMPSTSAIVTRRATLRVALLLGRSLSTKVQGDLFRILGTSYGKPGDPPWNQPRPGAMLGGVYCDVHTGYCGTEVCVDRGGRSTEWDGGGCGNG</sequence>
<reference evidence="1" key="1">
    <citation type="submission" date="2023-06" db="EMBL/GenBank/DDBJ databases">
        <authorList>
            <consortium name="Lawrence Berkeley National Laboratory"/>
            <person name="Ahrendt S."/>
            <person name="Sahu N."/>
            <person name="Indic B."/>
            <person name="Wong-Bajracharya J."/>
            <person name="Merenyi Z."/>
            <person name="Ke H.-M."/>
            <person name="Monk M."/>
            <person name="Kocsube S."/>
            <person name="Drula E."/>
            <person name="Lipzen A."/>
            <person name="Balint B."/>
            <person name="Henrissat B."/>
            <person name="Andreopoulos B."/>
            <person name="Martin F.M."/>
            <person name="Harder C.B."/>
            <person name="Rigling D."/>
            <person name="Ford K.L."/>
            <person name="Foster G.D."/>
            <person name="Pangilinan J."/>
            <person name="Papanicolaou A."/>
            <person name="Barry K."/>
            <person name="LaButti K."/>
            <person name="Viragh M."/>
            <person name="Koriabine M."/>
            <person name="Yan M."/>
            <person name="Riley R."/>
            <person name="Champramary S."/>
            <person name="Plett K.L."/>
            <person name="Tsai I.J."/>
            <person name="Slot J."/>
            <person name="Sipos G."/>
            <person name="Plett J."/>
            <person name="Nagy L.G."/>
            <person name="Grigoriev I.V."/>
        </authorList>
    </citation>
    <scope>NUCLEOTIDE SEQUENCE</scope>
    <source>
        <strain evidence="1">ICMP 16352</strain>
    </source>
</reference>
<proteinExistence type="predicted"/>
<evidence type="ECO:0000313" key="2">
    <source>
        <dbReference type="Proteomes" id="UP001175227"/>
    </source>
</evidence>
<name>A0AA39NL55_9AGAR</name>
<organism evidence="1 2">
    <name type="scientific">Armillaria novae-zelandiae</name>
    <dbReference type="NCBI Taxonomy" id="153914"/>
    <lineage>
        <taxon>Eukaryota</taxon>
        <taxon>Fungi</taxon>
        <taxon>Dikarya</taxon>
        <taxon>Basidiomycota</taxon>
        <taxon>Agaricomycotina</taxon>
        <taxon>Agaricomycetes</taxon>
        <taxon>Agaricomycetidae</taxon>
        <taxon>Agaricales</taxon>
        <taxon>Marasmiineae</taxon>
        <taxon>Physalacriaceae</taxon>
        <taxon>Armillaria</taxon>
    </lineage>
</organism>
<protein>
    <submittedName>
        <fullName evidence="1">Uncharacterized protein</fullName>
    </submittedName>
</protein>